<name>A0A7C4HAE3_THEPE</name>
<comment type="caution">
    <text evidence="2">The sequence shown here is derived from an EMBL/GenBank/DDBJ whole genome shotgun (WGS) entry which is preliminary data.</text>
</comment>
<proteinExistence type="predicted"/>
<sequence>MGVLSQAPSGLSQAATAFVALTTRDGRLVYLSAAARPARPGLEQALTSLLYELGRRDFAELHGDRIRLDLSRKLREIGFPVEELEITVSLRCPQCAASLQLSPETVVYVCPYCGWAGDVYGRVLKILAWPPAPRSAVERLAGRLGGTLVSAELRYVPVWVAGAEGAASYRATVTYVVTRQHGKQTVSERRRMSVSGTVSAKTIEPVIARLNAEIFGAEEITEWVRSAWALSKPKELSAEEAKPLAGFILAPEIGKEGAASIVVDTIEDNLAEKAKAEARARAPGSVEDVVLNEFNPKVNVEWIHLVFVPYWYFTYRRPEGLFVGAAVGPEASSRVAEAPLSNMRRAAALAGSWALSLATGAAVESFTSVGLGELAILIFFFGLAGVYFLVRTAYKPARRVRK</sequence>
<accession>A0A7C4HAE3</accession>
<dbReference type="AlphaFoldDB" id="A0A7C4HAE3"/>
<reference evidence="2" key="1">
    <citation type="journal article" date="2020" name="mSystems">
        <title>Genome- and Community-Level Interaction Insights into Carbon Utilization and Element Cycling Functions of Hydrothermarchaeota in Hydrothermal Sediment.</title>
        <authorList>
            <person name="Zhou Z."/>
            <person name="Liu Y."/>
            <person name="Xu W."/>
            <person name="Pan J."/>
            <person name="Luo Z.H."/>
            <person name="Li M."/>
        </authorList>
    </citation>
    <scope>NUCLEOTIDE SEQUENCE</scope>
    <source>
        <strain evidence="2">SpSt-649</strain>
    </source>
</reference>
<feature type="transmembrane region" description="Helical" evidence="1">
    <location>
        <begin position="375"/>
        <end position="394"/>
    </location>
</feature>
<gene>
    <name evidence="2" type="ORF">ENU21_03505</name>
</gene>
<keyword evidence="1" id="KW-0472">Membrane</keyword>
<organism evidence="2">
    <name type="scientific">Thermofilum pendens</name>
    <dbReference type="NCBI Taxonomy" id="2269"/>
    <lineage>
        <taxon>Archaea</taxon>
        <taxon>Thermoproteota</taxon>
        <taxon>Thermoprotei</taxon>
        <taxon>Thermofilales</taxon>
        <taxon>Thermofilaceae</taxon>
        <taxon>Thermofilum</taxon>
    </lineage>
</organism>
<protein>
    <submittedName>
        <fullName evidence="2">Uncharacterized protein</fullName>
    </submittedName>
</protein>
<keyword evidence="1" id="KW-1133">Transmembrane helix</keyword>
<keyword evidence="1" id="KW-0812">Transmembrane</keyword>
<evidence type="ECO:0000313" key="2">
    <source>
        <dbReference type="EMBL" id="HGM46808.1"/>
    </source>
</evidence>
<dbReference type="EMBL" id="DTBQ01000097">
    <property type="protein sequence ID" value="HGM46808.1"/>
    <property type="molecule type" value="Genomic_DNA"/>
</dbReference>
<evidence type="ECO:0000256" key="1">
    <source>
        <dbReference type="SAM" id="Phobius"/>
    </source>
</evidence>